<sequence>MSQSREQLALGGETTQQLDAFDLIFASSRRFRTIDAPVLLLIESSHKGSH</sequence>
<protein>
    <submittedName>
        <fullName evidence="1">Uncharacterized protein</fullName>
    </submittedName>
</protein>
<dbReference type="Proteomes" id="UP000479000">
    <property type="component" value="Unassembled WGS sequence"/>
</dbReference>
<name>A0A6H5FWD6_9HEMI</name>
<evidence type="ECO:0000313" key="2">
    <source>
        <dbReference type="Proteomes" id="UP000479000"/>
    </source>
</evidence>
<reference evidence="1 2" key="1">
    <citation type="submission" date="2020-02" db="EMBL/GenBank/DDBJ databases">
        <authorList>
            <person name="Ferguson B K."/>
        </authorList>
    </citation>
    <scope>NUCLEOTIDE SEQUENCE [LARGE SCALE GENOMIC DNA]</scope>
</reference>
<dbReference type="AlphaFoldDB" id="A0A6H5FWD6"/>
<evidence type="ECO:0000313" key="1">
    <source>
        <dbReference type="EMBL" id="CAA9994415.1"/>
    </source>
</evidence>
<feature type="non-terminal residue" evidence="1">
    <location>
        <position position="50"/>
    </location>
</feature>
<keyword evidence="2" id="KW-1185">Reference proteome</keyword>
<proteinExistence type="predicted"/>
<organism evidence="1 2">
    <name type="scientific">Nesidiocoris tenuis</name>
    <dbReference type="NCBI Taxonomy" id="355587"/>
    <lineage>
        <taxon>Eukaryota</taxon>
        <taxon>Metazoa</taxon>
        <taxon>Ecdysozoa</taxon>
        <taxon>Arthropoda</taxon>
        <taxon>Hexapoda</taxon>
        <taxon>Insecta</taxon>
        <taxon>Pterygota</taxon>
        <taxon>Neoptera</taxon>
        <taxon>Paraneoptera</taxon>
        <taxon>Hemiptera</taxon>
        <taxon>Heteroptera</taxon>
        <taxon>Panheteroptera</taxon>
        <taxon>Cimicomorpha</taxon>
        <taxon>Miridae</taxon>
        <taxon>Dicyphina</taxon>
        <taxon>Nesidiocoris</taxon>
    </lineage>
</organism>
<dbReference type="EMBL" id="CADCXU010001979">
    <property type="protein sequence ID" value="CAA9994415.1"/>
    <property type="molecule type" value="Genomic_DNA"/>
</dbReference>
<accession>A0A6H5FWD6</accession>
<gene>
    <name evidence="1" type="ORF">NTEN_LOCUS1231</name>
</gene>